<dbReference type="Proteomes" id="UP001611548">
    <property type="component" value="Unassembled WGS sequence"/>
</dbReference>
<keyword evidence="3" id="KW-1185">Reference proteome</keyword>
<accession>A0ABW7UXK2</accession>
<organism evidence="2 3">
    <name type="scientific">Streptomyces pathocidini</name>
    <dbReference type="NCBI Taxonomy" id="1650571"/>
    <lineage>
        <taxon>Bacteria</taxon>
        <taxon>Bacillati</taxon>
        <taxon>Actinomycetota</taxon>
        <taxon>Actinomycetes</taxon>
        <taxon>Kitasatosporales</taxon>
        <taxon>Streptomycetaceae</taxon>
        <taxon>Streptomyces</taxon>
    </lineage>
</organism>
<reference evidence="2 3" key="1">
    <citation type="submission" date="2024-10" db="EMBL/GenBank/DDBJ databases">
        <title>The Natural Products Discovery Center: Release of the First 8490 Sequenced Strains for Exploring Actinobacteria Biosynthetic Diversity.</title>
        <authorList>
            <person name="Kalkreuter E."/>
            <person name="Kautsar S.A."/>
            <person name="Yang D."/>
            <person name="Bader C.D."/>
            <person name="Teijaro C.N."/>
            <person name="Fluegel L."/>
            <person name="Davis C.M."/>
            <person name="Simpson J.R."/>
            <person name="Lauterbach L."/>
            <person name="Steele A.D."/>
            <person name="Gui C."/>
            <person name="Meng S."/>
            <person name="Li G."/>
            <person name="Viehrig K."/>
            <person name="Ye F."/>
            <person name="Su P."/>
            <person name="Kiefer A.F."/>
            <person name="Nichols A."/>
            <person name="Cepeda A.J."/>
            <person name="Yan W."/>
            <person name="Fan B."/>
            <person name="Jiang Y."/>
            <person name="Adhikari A."/>
            <person name="Zheng C.-J."/>
            <person name="Schuster L."/>
            <person name="Cowan T.M."/>
            <person name="Smanski M.J."/>
            <person name="Chevrette M.G."/>
            <person name="De Carvalho L.P.S."/>
            <person name="Shen B."/>
        </authorList>
    </citation>
    <scope>NUCLEOTIDE SEQUENCE [LARGE SCALE GENOMIC DNA]</scope>
    <source>
        <strain evidence="2 3">NPDC020327</strain>
    </source>
</reference>
<comment type="caution">
    <text evidence="2">The sequence shown here is derived from an EMBL/GenBank/DDBJ whole genome shotgun (WGS) entry which is preliminary data.</text>
</comment>
<evidence type="ECO:0000313" key="2">
    <source>
        <dbReference type="EMBL" id="MFI1967312.1"/>
    </source>
</evidence>
<feature type="region of interest" description="Disordered" evidence="1">
    <location>
        <begin position="65"/>
        <end position="89"/>
    </location>
</feature>
<sequence>MTDTHDGPDGSEDLSGTDGTGGRDGSEREPLPGELRALGRAIRIPPLNAETMVERVLAELLAQARAERAQAEEGKPARKSDDERGERES</sequence>
<evidence type="ECO:0000313" key="3">
    <source>
        <dbReference type="Proteomes" id="UP001611548"/>
    </source>
</evidence>
<gene>
    <name evidence="2" type="ORF">ACH429_24875</name>
</gene>
<dbReference type="EMBL" id="JBIRWE010000017">
    <property type="protein sequence ID" value="MFI1967312.1"/>
    <property type="molecule type" value="Genomic_DNA"/>
</dbReference>
<protein>
    <submittedName>
        <fullName evidence="2">Uncharacterized protein</fullName>
    </submittedName>
</protein>
<evidence type="ECO:0000256" key="1">
    <source>
        <dbReference type="SAM" id="MobiDB-lite"/>
    </source>
</evidence>
<feature type="region of interest" description="Disordered" evidence="1">
    <location>
        <begin position="1"/>
        <end position="39"/>
    </location>
</feature>
<proteinExistence type="predicted"/>
<name>A0ABW7UXK2_9ACTN</name>
<dbReference type="RefSeq" id="WP_055470685.1">
    <property type="nucleotide sequence ID" value="NZ_JBIRWE010000017.1"/>
</dbReference>